<dbReference type="InterPro" id="IPR009057">
    <property type="entry name" value="Homeodomain-like_sf"/>
</dbReference>
<accession>A0ABY5I0H5</accession>
<dbReference type="InterPro" id="IPR012337">
    <property type="entry name" value="RNaseH-like_sf"/>
</dbReference>
<keyword evidence="6" id="KW-1185">Reference proteome</keyword>
<gene>
    <name evidence="4" type="ORF">NMU03_06550</name>
    <name evidence="5" type="ORF">NMU03_07145</name>
    <name evidence="2" type="ORF">NMU03_08870</name>
    <name evidence="3" type="ORF">NMU03_13015</name>
</gene>
<dbReference type="RefSeq" id="WP_290137768.1">
    <property type="nucleotide sequence ID" value="NZ_CP101620.1"/>
</dbReference>
<dbReference type="SUPFAM" id="SSF46689">
    <property type="entry name" value="Homeodomain-like"/>
    <property type="match status" value="1"/>
</dbReference>
<dbReference type="Pfam" id="PF00665">
    <property type="entry name" value="rve"/>
    <property type="match status" value="1"/>
</dbReference>
<dbReference type="InterPro" id="IPR015378">
    <property type="entry name" value="Transposase-like_Mu_C"/>
</dbReference>
<dbReference type="PROSITE" id="PS50994">
    <property type="entry name" value="INTEGRASE"/>
    <property type="match status" value="1"/>
</dbReference>
<evidence type="ECO:0000313" key="5">
    <source>
        <dbReference type="EMBL" id="UTY40542.1"/>
    </source>
</evidence>
<evidence type="ECO:0000313" key="3">
    <source>
        <dbReference type="EMBL" id="UTY38555.1"/>
    </source>
</evidence>
<feature type="domain" description="Integrase catalytic" evidence="1">
    <location>
        <begin position="146"/>
        <end position="332"/>
    </location>
</feature>
<evidence type="ECO:0000313" key="4">
    <source>
        <dbReference type="EMBL" id="UTY40436.1"/>
    </source>
</evidence>
<dbReference type="EMBL" id="CP101620">
    <property type="protein sequence ID" value="UTY38555.1"/>
    <property type="molecule type" value="Genomic_DNA"/>
</dbReference>
<proteinExistence type="predicted"/>
<evidence type="ECO:0000313" key="6">
    <source>
        <dbReference type="Proteomes" id="UP001060112"/>
    </source>
</evidence>
<name>A0ABY5I0H5_9FIRM</name>
<dbReference type="PANTHER" id="PTHR35004:SF6">
    <property type="entry name" value="TRANSPOSASE"/>
    <property type="match status" value="1"/>
</dbReference>
<dbReference type="PANTHER" id="PTHR35004">
    <property type="entry name" value="TRANSPOSASE RV3428C-RELATED"/>
    <property type="match status" value="1"/>
</dbReference>
<dbReference type="EMBL" id="CP101620">
    <property type="protein sequence ID" value="UTY40542.1"/>
    <property type="molecule type" value="Genomic_DNA"/>
</dbReference>
<reference evidence="3" key="1">
    <citation type="submission" date="2022-07" db="EMBL/GenBank/DDBJ databases">
        <title>Faecal culturing of patients with breast cancer.</title>
        <authorList>
            <person name="Teng N.M.Y."/>
            <person name="Kiu R."/>
            <person name="Evans R."/>
            <person name="Baker D.J."/>
            <person name="Zenner C."/>
            <person name="Robinson S.D."/>
            <person name="Hall L.J."/>
        </authorList>
    </citation>
    <scope>NUCLEOTIDE SEQUENCE</scope>
    <source>
        <strain evidence="3">LH1062</strain>
    </source>
</reference>
<dbReference type="InterPro" id="IPR001584">
    <property type="entry name" value="Integrase_cat-core"/>
</dbReference>
<dbReference type="EMBL" id="CP101620">
    <property type="protein sequence ID" value="UTY37840.1"/>
    <property type="molecule type" value="Genomic_DNA"/>
</dbReference>
<dbReference type="EMBL" id="CP101620">
    <property type="protein sequence ID" value="UTY40436.1"/>
    <property type="molecule type" value="Genomic_DNA"/>
</dbReference>
<dbReference type="SUPFAM" id="SSF53098">
    <property type="entry name" value="Ribonuclease H-like"/>
    <property type="match status" value="1"/>
</dbReference>
<sequence length="446" mass="52513">MNKQNTDRYEYRKLVAQVKFSLIAPVVSATFTDISAEAYFRRVSKNEVDWPDGTRRKFSAVTLKNWLYIYRNCGFDELMPKDRLDAGRVRKLDNRHKDFISDMIKEFPKVTGVMIYERMIEKGLLNVGDVSVDTVQRYIKNSGLRHGSKPVTKERRTWEFAHSCDGYEADTCHTFYIFDEAGEYRKTYLIAIIDNHSRMIVGAEFFFNDNAVNFQKVWHDAVLRYGRSKMIILDNGSSYKNKSTKEIEARLGTKIIYNPPYSPEGKAVIERFFSTIKMRWMNGDHGSHYHSLTELNMRLKSWINEYNRTPHSSLKDDIHDNHTPLERYMYDMKDVEVCQLSNKSSVEYRAWLDDVFMHETTRKVNGDSTVLIENVLFDVPSIYIGMRVIIRYDPRTFENTYLYDISEKRKFQSVGQIRLKTEGQEERRLFINGNDNVLRNGQKSIY</sequence>
<evidence type="ECO:0000259" key="1">
    <source>
        <dbReference type="PROSITE" id="PS50994"/>
    </source>
</evidence>
<protein>
    <submittedName>
        <fullName evidence="3">DDE-type integrase/transposase/recombinase</fullName>
    </submittedName>
</protein>
<dbReference type="Proteomes" id="UP001060112">
    <property type="component" value="Chromosome"/>
</dbReference>
<dbReference type="Gene3D" id="3.30.420.10">
    <property type="entry name" value="Ribonuclease H-like superfamily/Ribonuclease H"/>
    <property type="match status" value="1"/>
</dbReference>
<dbReference type="InterPro" id="IPR036397">
    <property type="entry name" value="RNaseH_sf"/>
</dbReference>
<evidence type="ECO:0000313" key="2">
    <source>
        <dbReference type="EMBL" id="UTY37840.1"/>
    </source>
</evidence>
<dbReference type="Pfam" id="PF09299">
    <property type="entry name" value="Mu-transpos_C"/>
    <property type="match status" value="1"/>
</dbReference>
<organism evidence="3 6">
    <name type="scientific">Allocoprobacillus halotolerans</name>
    <dbReference type="NCBI Taxonomy" id="2944914"/>
    <lineage>
        <taxon>Bacteria</taxon>
        <taxon>Bacillati</taxon>
        <taxon>Bacillota</taxon>
        <taxon>Erysipelotrichia</taxon>
        <taxon>Erysipelotrichales</taxon>
        <taxon>Erysipelotrichaceae</taxon>
        <taxon>Allocoprobacillus</taxon>
    </lineage>
</organism>